<keyword evidence="6" id="KW-1003">Cell membrane</keyword>
<comment type="function">
    <text evidence="1">Required for nicotinamide riboside transport across the inner membrane.</text>
</comment>
<dbReference type="Proteomes" id="UP001597525">
    <property type="component" value="Unassembled WGS sequence"/>
</dbReference>
<keyword evidence="12" id="KW-1185">Reference proteome</keyword>
<evidence type="ECO:0000256" key="7">
    <source>
        <dbReference type="ARBA" id="ARBA00022692"/>
    </source>
</evidence>
<feature type="transmembrane region" description="Helical" evidence="10">
    <location>
        <begin position="41"/>
        <end position="58"/>
    </location>
</feature>
<dbReference type="EMBL" id="JBHUPB010000003">
    <property type="protein sequence ID" value="MFD2966125.1"/>
    <property type="molecule type" value="Genomic_DNA"/>
</dbReference>
<protein>
    <recommendedName>
        <fullName evidence="4">Nicotinamide riboside transporter PnuC</fullName>
    </recommendedName>
</protein>
<evidence type="ECO:0000256" key="4">
    <source>
        <dbReference type="ARBA" id="ARBA00017522"/>
    </source>
</evidence>
<feature type="transmembrane region" description="Helical" evidence="10">
    <location>
        <begin position="64"/>
        <end position="81"/>
    </location>
</feature>
<evidence type="ECO:0000313" key="12">
    <source>
        <dbReference type="Proteomes" id="UP001597525"/>
    </source>
</evidence>
<dbReference type="Pfam" id="PF04973">
    <property type="entry name" value="NMN_transporter"/>
    <property type="match status" value="1"/>
</dbReference>
<feature type="transmembrane region" description="Helical" evidence="10">
    <location>
        <begin position="102"/>
        <end position="121"/>
    </location>
</feature>
<keyword evidence="7 10" id="KW-0812">Transmembrane</keyword>
<sequence length="209" mass="24279">MTEFIEKISSALQATSWIERLAVGFSIVQVLLSSRNKISNYFFGILSIVLTISVLFQARLYAEILLNMYYLVMSFYGLWYWKFRNQQAEVPITRCTKGEWRTVFAIVILGYGALFLFLRYFTDSDVPMLDAIVSSSAWAGMWLLAKRKIENWILLNISNFIAVPLLFYKDLYLFACLTIFLFIVAIGGYIKWRSIMKDQFQSNPHPHVA</sequence>
<dbReference type="PANTHER" id="PTHR36122:SF2">
    <property type="entry name" value="NICOTINAMIDE RIBOSIDE TRANSPORTER PNUC"/>
    <property type="match status" value="1"/>
</dbReference>
<evidence type="ECO:0000256" key="1">
    <source>
        <dbReference type="ARBA" id="ARBA00002672"/>
    </source>
</evidence>
<evidence type="ECO:0000256" key="5">
    <source>
        <dbReference type="ARBA" id="ARBA00022448"/>
    </source>
</evidence>
<evidence type="ECO:0000256" key="8">
    <source>
        <dbReference type="ARBA" id="ARBA00022989"/>
    </source>
</evidence>
<keyword evidence="9 10" id="KW-0472">Membrane</keyword>
<dbReference type="InterPro" id="IPR006419">
    <property type="entry name" value="NMN_transpt_PnuC"/>
</dbReference>
<accession>A0ABW6BBN4</accession>
<comment type="caution">
    <text evidence="11">The sequence shown here is derived from an EMBL/GenBank/DDBJ whole genome shotgun (WGS) entry which is preliminary data.</text>
</comment>
<dbReference type="RefSeq" id="WP_320183917.1">
    <property type="nucleotide sequence ID" value="NZ_CP138332.1"/>
</dbReference>
<comment type="similarity">
    <text evidence="3">Belongs to the nicotinamide ribonucleoside (NR) uptake permease (TC 4.B.1) family.</text>
</comment>
<evidence type="ECO:0000256" key="2">
    <source>
        <dbReference type="ARBA" id="ARBA00004651"/>
    </source>
</evidence>
<evidence type="ECO:0000256" key="10">
    <source>
        <dbReference type="SAM" id="Phobius"/>
    </source>
</evidence>
<keyword evidence="8 10" id="KW-1133">Transmembrane helix</keyword>
<evidence type="ECO:0000256" key="9">
    <source>
        <dbReference type="ARBA" id="ARBA00023136"/>
    </source>
</evidence>
<evidence type="ECO:0000313" key="11">
    <source>
        <dbReference type="EMBL" id="MFD2966125.1"/>
    </source>
</evidence>
<name>A0ABW6BBN4_9SPHI</name>
<feature type="transmembrane region" description="Helical" evidence="10">
    <location>
        <begin position="174"/>
        <end position="192"/>
    </location>
</feature>
<dbReference type="PANTHER" id="PTHR36122">
    <property type="entry name" value="NICOTINAMIDE RIBOSIDE TRANSPORTER PNUC"/>
    <property type="match status" value="1"/>
</dbReference>
<keyword evidence="5" id="KW-0813">Transport</keyword>
<reference evidence="12" key="1">
    <citation type="journal article" date="2019" name="Int. J. Syst. Evol. Microbiol.">
        <title>The Global Catalogue of Microorganisms (GCM) 10K type strain sequencing project: providing services to taxonomists for standard genome sequencing and annotation.</title>
        <authorList>
            <consortium name="The Broad Institute Genomics Platform"/>
            <consortium name="The Broad Institute Genome Sequencing Center for Infectious Disease"/>
            <person name="Wu L."/>
            <person name="Ma J."/>
        </authorList>
    </citation>
    <scope>NUCLEOTIDE SEQUENCE [LARGE SCALE GENOMIC DNA]</scope>
    <source>
        <strain evidence="12">KCTC 22814</strain>
    </source>
</reference>
<dbReference type="NCBIfam" id="TIGR01528">
    <property type="entry name" value="NMN_trans_PnuC"/>
    <property type="match status" value="1"/>
</dbReference>
<gene>
    <name evidence="11" type="primary">pnuC</name>
    <name evidence="11" type="ORF">ACFS7Y_01940</name>
</gene>
<evidence type="ECO:0000256" key="6">
    <source>
        <dbReference type="ARBA" id="ARBA00022475"/>
    </source>
</evidence>
<organism evidence="11 12">
    <name type="scientific">Sphingobacterium bambusae</name>
    <dbReference type="NCBI Taxonomy" id="662858"/>
    <lineage>
        <taxon>Bacteria</taxon>
        <taxon>Pseudomonadati</taxon>
        <taxon>Bacteroidota</taxon>
        <taxon>Sphingobacteriia</taxon>
        <taxon>Sphingobacteriales</taxon>
        <taxon>Sphingobacteriaceae</taxon>
        <taxon>Sphingobacterium</taxon>
    </lineage>
</organism>
<proteinExistence type="inferred from homology"/>
<evidence type="ECO:0000256" key="3">
    <source>
        <dbReference type="ARBA" id="ARBA00006669"/>
    </source>
</evidence>
<comment type="subcellular location">
    <subcellularLocation>
        <location evidence="2">Cell membrane</location>
        <topology evidence="2">Multi-pass membrane protein</topology>
    </subcellularLocation>
</comment>